<dbReference type="AlphaFoldDB" id="T1CX89"/>
<proteinExistence type="predicted"/>
<name>T1CX89_9ZZZZ</name>
<comment type="caution">
    <text evidence="2">The sequence shown here is derived from an EMBL/GenBank/DDBJ whole genome shotgun (WGS) entry which is preliminary data.</text>
</comment>
<sequence length="73" mass="8132">MTKQQVVAVLGNPDGVQTSGHYEALEYANRLISGWSWDRADYYVILKDDIVTAYGPGQVRQEQPGVLVLVPVR</sequence>
<evidence type="ECO:0000313" key="2">
    <source>
        <dbReference type="EMBL" id="EQD74705.1"/>
    </source>
</evidence>
<gene>
    <name evidence="2" type="ORF">B1B_02514</name>
    <name evidence="1" type="ORF">B2A_05132</name>
</gene>
<organism evidence="2">
    <name type="scientific">mine drainage metagenome</name>
    <dbReference type="NCBI Taxonomy" id="410659"/>
    <lineage>
        <taxon>unclassified sequences</taxon>
        <taxon>metagenomes</taxon>
        <taxon>ecological metagenomes</taxon>
    </lineage>
</organism>
<protein>
    <submittedName>
        <fullName evidence="2">Uncharacterized protein</fullName>
    </submittedName>
</protein>
<reference evidence="2" key="2">
    <citation type="journal article" date="2014" name="ISME J.">
        <title>Microbial stratification in low pH oxic and suboxic macroscopic growths along an acid mine drainage.</title>
        <authorList>
            <person name="Mendez-Garcia C."/>
            <person name="Mesa V."/>
            <person name="Sprenger R.R."/>
            <person name="Richter M."/>
            <person name="Diez M.S."/>
            <person name="Solano J."/>
            <person name="Bargiela R."/>
            <person name="Golyshina O.V."/>
            <person name="Manteca A."/>
            <person name="Ramos J.L."/>
            <person name="Gallego J.R."/>
            <person name="Llorente I."/>
            <person name="Martins Dos Santos V.A."/>
            <person name="Jensen O.N."/>
            <person name="Pelaez A.I."/>
            <person name="Sanchez J."/>
            <person name="Ferrer M."/>
        </authorList>
    </citation>
    <scope>NUCLEOTIDE SEQUENCE</scope>
</reference>
<dbReference type="EMBL" id="AUZZ01003529">
    <property type="protein sequence ID" value="EQD56705.1"/>
    <property type="molecule type" value="Genomic_DNA"/>
</dbReference>
<accession>T1CX89</accession>
<evidence type="ECO:0000313" key="1">
    <source>
        <dbReference type="EMBL" id="EQD56705.1"/>
    </source>
</evidence>
<reference evidence="2" key="1">
    <citation type="submission" date="2013-08" db="EMBL/GenBank/DDBJ databases">
        <authorList>
            <person name="Mendez C."/>
            <person name="Richter M."/>
            <person name="Ferrer M."/>
            <person name="Sanchez J."/>
        </authorList>
    </citation>
    <scope>NUCLEOTIDE SEQUENCE</scope>
</reference>
<dbReference type="EMBL" id="AUZY01001502">
    <property type="protein sequence ID" value="EQD74705.1"/>
    <property type="molecule type" value="Genomic_DNA"/>
</dbReference>